<reference evidence="6 7" key="1">
    <citation type="submission" date="2018-09" db="EMBL/GenBank/DDBJ databases">
        <authorList>
            <person name="Livingstone P.G."/>
            <person name="Whitworth D.E."/>
        </authorList>
    </citation>
    <scope>NUCLEOTIDE SEQUENCE [LARGE SCALE GENOMIC DNA]</scope>
    <source>
        <strain evidence="6 7">CA031B</strain>
    </source>
</reference>
<dbReference type="Pfam" id="PF00884">
    <property type="entry name" value="Sulfatase"/>
    <property type="match status" value="1"/>
</dbReference>
<dbReference type="InterPro" id="IPR000917">
    <property type="entry name" value="Sulfatase_N"/>
</dbReference>
<dbReference type="Gene3D" id="3.40.720.10">
    <property type="entry name" value="Alkaline Phosphatase, subunit A"/>
    <property type="match status" value="1"/>
</dbReference>
<evidence type="ECO:0000313" key="7">
    <source>
        <dbReference type="Proteomes" id="UP000278907"/>
    </source>
</evidence>
<evidence type="ECO:0000256" key="2">
    <source>
        <dbReference type="ARBA" id="ARBA00022801"/>
    </source>
</evidence>
<dbReference type="RefSeq" id="WP_120532074.1">
    <property type="nucleotide sequence ID" value="NZ_RAWI01000022.1"/>
</dbReference>
<dbReference type="PANTHER" id="PTHR42693:SF53">
    <property type="entry name" value="ENDO-4-O-SULFATASE"/>
    <property type="match status" value="1"/>
</dbReference>
<keyword evidence="7" id="KW-1185">Reference proteome</keyword>
<organism evidence="6 7">
    <name type="scientific">Corallococcus praedator</name>
    <dbReference type="NCBI Taxonomy" id="2316724"/>
    <lineage>
        <taxon>Bacteria</taxon>
        <taxon>Pseudomonadati</taxon>
        <taxon>Myxococcota</taxon>
        <taxon>Myxococcia</taxon>
        <taxon>Myxococcales</taxon>
        <taxon>Cystobacterineae</taxon>
        <taxon>Myxococcaceae</taxon>
        <taxon>Corallococcus</taxon>
    </lineage>
</organism>
<dbReference type="EMBL" id="RAWI01000022">
    <property type="protein sequence ID" value="RKI15110.1"/>
    <property type="molecule type" value="Genomic_DNA"/>
</dbReference>
<name>A0ABX9QQ00_9BACT</name>
<keyword evidence="4" id="KW-1133">Transmembrane helix</keyword>
<dbReference type="PANTHER" id="PTHR42693">
    <property type="entry name" value="ARYLSULFATASE FAMILY MEMBER"/>
    <property type="match status" value="1"/>
</dbReference>
<evidence type="ECO:0000256" key="4">
    <source>
        <dbReference type="SAM" id="Phobius"/>
    </source>
</evidence>
<sequence length="747" mass="79991">MSVRSVASFLRAGSGRLALGSLLGLLLFAAETAWLLKAGVVGVDIPLDGPYAALAAAVRPLLPGVVLRVATVYLVAGGLLGLAAAVLARAWIRRGGWAALGVTILHWVGLLLFWAWDRALARPALFDDLPAVRPVLAWLVDHGEPWQARAAAGAWVAVHLTVLGARAWLALRRGAGQVASVPTPGSASVPASAATPASDASVGQGGGFGWWMVGAGVALALGAGVVVRPSTKPDRKPLVVVIGIDAFRPDRLGRTGRGVAPHVERFLQDATLFTRAYTPVAQTEPAWRSLLTARWPYRTGVRYPLTSDARVVLAPTFADRFSEAGWRTVFATDCSRFHFEGPASGFTRRWQPPRGALNFALEKLRYRALGLFADNSVGAAWVPEFIDNRALAGIHDPMGYAERLSHGLVSEASEGPLLFAFHATAAHFPGDPVYPFYRRYVPPTEPLDRRLRMHFAPVTPGAKGAWNREGSEGLYDELLAQADAQVGTLLDALRSSGRYDDALIVLLSDHGESFHADRPDLAGATSVHGARLGEEENRILLAVKLPGGRGLGPAQVDALARLVDVGPTLLELSGLPSLPEVDGLSLTPLLRGEERPFAPLYAETGYTHVSPEVFDPGHWPGAPRTFDAYRLRPDGVVEMGEVADAAVLREKDSGAFDGERWWVDRPQADGSLRRTCSGDCEGADAEALAAWLDDVRERTAGAASRRVAGHVDDRNPRPPGNVRPPQRLLRVWPGQPEGTAHPQPRGG</sequence>
<feature type="domain" description="Sulfatase N-terminal" evidence="5">
    <location>
        <begin position="237"/>
        <end position="574"/>
    </location>
</feature>
<proteinExistence type="inferred from homology"/>
<keyword evidence="4" id="KW-0812">Transmembrane</keyword>
<protein>
    <submittedName>
        <fullName evidence="6">Sulfatase</fullName>
    </submittedName>
</protein>
<keyword evidence="2" id="KW-0378">Hydrolase</keyword>
<dbReference type="InterPro" id="IPR050738">
    <property type="entry name" value="Sulfatase"/>
</dbReference>
<dbReference type="Proteomes" id="UP000278907">
    <property type="component" value="Unassembled WGS sequence"/>
</dbReference>
<evidence type="ECO:0000256" key="3">
    <source>
        <dbReference type="SAM" id="MobiDB-lite"/>
    </source>
</evidence>
<dbReference type="SUPFAM" id="SSF53649">
    <property type="entry name" value="Alkaline phosphatase-like"/>
    <property type="match status" value="1"/>
</dbReference>
<accession>A0ABX9QQ00</accession>
<feature type="region of interest" description="Disordered" evidence="3">
    <location>
        <begin position="703"/>
        <end position="747"/>
    </location>
</feature>
<evidence type="ECO:0000313" key="6">
    <source>
        <dbReference type="EMBL" id="RKI15110.1"/>
    </source>
</evidence>
<feature type="transmembrane region" description="Helical" evidence="4">
    <location>
        <begin position="66"/>
        <end position="88"/>
    </location>
</feature>
<evidence type="ECO:0000256" key="1">
    <source>
        <dbReference type="ARBA" id="ARBA00008779"/>
    </source>
</evidence>
<dbReference type="InterPro" id="IPR017850">
    <property type="entry name" value="Alkaline_phosphatase_core_sf"/>
</dbReference>
<keyword evidence="4" id="KW-0472">Membrane</keyword>
<comment type="similarity">
    <text evidence="1">Belongs to the sulfatase family.</text>
</comment>
<feature type="transmembrane region" description="Helical" evidence="4">
    <location>
        <begin position="95"/>
        <end position="116"/>
    </location>
</feature>
<evidence type="ECO:0000259" key="5">
    <source>
        <dbReference type="Pfam" id="PF00884"/>
    </source>
</evidence>
<gene>
    <name evidence="6" type="ORF">D7Y13_05015</name>
</gene>
<comment type="caution">
    <text evidence="6">The sequence shown here is derived from an EMBL/GenBank/DDBJ whole genome shotgun (WGS) entry which is preliminary data.</text>
</comment>